<dbReference type="EMBL" id="JBHTKN010000008">
    <property type="protein sequence ID" value="MFD1043095.1"/>
    <property type="molecule type" value="Genomic_DNA"/>
</dbReference>
<dbReference type="InterPro" id="IPR057079">
    <property type="entry name" value="IcmW-like"/>
</dbReference>
<keyword evidence="2" id="KW-1185">Reference proteome</keyword>
<dbReference type="InterPro" id="IPR049919">
    <property type="entry name" value="IcmW"/>
</dbReference>
<dbReference type="Proteomes" id="UP001597033">
    <property type="component" value="Unassembled WGS sequence"/>
</dbReference>
<evidence type="ECO:0000313" key="1">
    <source>
        <dbReference type="EMBL" id="MFD1043095.1"/>
    </source>
</evidence>
<organism evidence="1 2">
    <name type="scientific">Pseudoxanthomonas kaohsiungensis</name>
    <dbReference type="NCBI Taxonomy" id="283923"/>
    <lineage>
        <taxon>Bacteria</taxon>
        <taxon>Pseudomonadati</taxon>
        <taxon>Pseudomonadota</taxon>
        <taxon>Gammaproteobacteria</taxon>
        <taxon>Lysobacterales</taxon>
        <taxon>Lysobacteraceae</taxon>
        <taxon>Pseudoxanthomonas</taxon>
    </lineage>
</organism>
<evidence type="ECO:0000313" key="2">
    <source>
        <dbReference type="Proteomes" id="UP001597033"/>
    </source>
</evidence>
<accession>A0ABW3LXB9</accession>
<sequence>MLDLDANTVRQHWLEASPGLAELLDHIERTEDWTVDGSPAIGRRLVELGVALNRPGAARALEALDRDRLLFLLVYISSSKALRLLQWLDNAHAGMGTRLLTALLEDGARAVSQLQHEALVQTMIQRLRIIQNTPFLNSVFDPTTLGQLERVIRQHNEDVSHA</sequence>
<protein>
    <submittedName>
        <fullName evidence="1">Type IVB secretion system protein IcmW</fullName>
    </submittedName>
</protein>
<gene>
    <name evidence="1" type="primary">icmW</name>
    <name evidence="1" type="ORF">ACFQ2N_12150</name>
</gene>
<dbReference type="NCBIfam" id="NF038222">
    <property type="entry name" value="IcmW_IVB"/>
    <property type="match status" value="1"/>
</dbReference>
<dbReference type="Pfam" id="PF23130">
    <property type="entry name" value="IcmW"/>
    <property type="match status" value="1"/>
</dbReference>
<dbReference type="RefSeq" id="WP_162377172.1">
    <property type="nucleotide sequence ID" value="NZ_JBHTKN010000008.1"/>
</dbReference>
<reference evidence="2" key="1">
    <citation type="journal article" date="2019" name="Int. J. Syst. Evol. Microbiol.">
        <title>The Global Catalogue of Microorganisms (GCM) 10K type strain sequencing project: providing services to taxonomists for standard genome sequencing and annotation.</title>
        <authorList>
            <consortium name="The Broad Institute Genomics Platform"/>
            <consortium name="The Broad Institute Genome Sequencing Center for Infectious Disease"/>
            <person name="Wu L."/>
            <person name="Ma J."/>
        </authorList>
    </citation>
    <scope>NUCLEOTIDE SEQUENCE [LARGE SCALE GENOMIC DNA]</scope>
    <source>
        <strain evidence="2">CCUG 55854</strain>
    </source>
</reference>
<comment type="caution">
    <text evidence="1">The sequence shown here is derived from an EMBL/GenBank/DDBJ whole genome shotgun (WGS) entry which is preliminary data.</text>
</comment>
<name>A0ABW3LXB9_9GAMM</name>
<proteinExistence type="predicted"/>